<dbReference type="Proteomes" id="UP000294682">
    <property type="component" value="Unassembled WGS sequence"/>
</dbReference>
<protein>
    <submittedName>
        <fullName evidence="2">Carbohydrate ABC transporter substrate-binding protein (CUT1 family)</fullName>
    </submittedName>
</protein>
<evidence type="ECO:0000313" key="3">
    <source>
        <dbReference type="Proteomes" id="UP000294682"/>
    </source>
</evidence>
<dbReference type="Pfam" id="PF13416">
    <property type="entry name" value="SBP_bac_8"/>
    <property type="match status" value="1"/>
</dbReference>
<evidence type="ECO:0000256" key="1">
    <source>
        <dbReference type="SAM" id="SignalP"/>
    </source>
</evidence>
<accession>A0A9X8UJD4</accession>
<organism evidence="2 3">
    <name type="scientific">Harryflintia acetispora</name>
    <dbReference type="NCBI Taxonomy" id="1849041"/>
    <lineage>
        <taxon>Bacteria</taxon>
        <taxon>Bacillati</taxon>
        <taxon>Bacillota</taxon>
        <taxon>Clostridia</taxon>
        <taxon>Eubacteriales</taxon>
        <taxon>Oscillospiraceae</taxon>
        <taxon>Harryflintia</taxon>
    </lineage>
</organism>
<dbReference type="SUPFAM" id="SSF53850">
    <property type="entry name" value="Periplasmic binding protein-like II"/>
    <property type="match status" value="1"/>
</dbReference>
<feature type="signal peptide" evidence="1">
    <location>
        <begin position="1"/>
        <end position="20"/>
    </location>
</feature>
<dbReference type="AlphaFoldDB" id="A0A9X8UJD4"/>
<sequence length="428" mass="46088">MIVKGMLRFLAGLCASLLLAGCARTQPEAPGKSAPGAVELRTASVFGGSDPSAMDYQELIAKFMEKYPGVKVLDESSLSDESWKGKVLGDFASGNEPDVLFYFTGTDARAIIAKNKVVSLEEIRKEYPDYGGNLKPSAMEYMVEPNGKSYALPVRGIWEGLYCNRDLFEQHGIALPTDWTTFQAAVQGFSGSGIIPVAVSLSDVPHYWIENLILSAGGAREHAFEPVPGGGAQQYPDSWSEALIVLRSLYEKGAFAPDAAAITNAAAWQSFTRKEAAMILEGSWFLEGVEDQENTTVLPFPAMGESKGAGEAVSGYSMGFYITRRGWDNPEKRQAAINFVREMTSDESVAVFARVAGSPAARVDLPRGLTPLAAAGFKLSESIERPVMPVDSRLTKRAWDKLYSSIPGIVSGSLGIDGVLSQVADLNE</sequence>
<keyword evidence="1" id="KW-0732">Signal</keyword>
<evidence type="ECO:0000313" key="2">
    <source>
        <dbReference type="EMBL" id="TCL43558.1"/>
    </source>
</evidence>
<dbReference type="InterPro" id="IPR006059">
    <property type="entry name" value="SBP"/>
</dbReference>
<name>A0A9X8UJD4_9FIRM</name>
<reference evidence="2 3" key="1">
    <citation type="submission" date="2019-03" db="EMBL/GenBank/DDBJ databases">
        <title>Genomic Encyclopedia of Type Strains, Phase IV (KMG-IV): sequencing the most valuable type-strain genomes for metagenomic binning, comparative biology and taxonomic classification.</title>
        <authorList>
            <person name="Goeker M."/>
        </authorList>
    </citation>
    <scope>NUCLEOTIDE SEQUENCE [LARGE SCALE GENOMIC DNA]</scope>
    <source>
        <strain evidence="2 3">DSM 100433</strain>
    </source>
</reference>
<keyword evidence="3" id="KW-1185">Reference proteome</keyword>
<gene>
    <name evidence="2" type="ORF">EDD78_105192</name>
</gene>
<proteinExistence type="predicted"/>
<dbReference type="Gene3D" id="3.40.190.10">
    <property type="entry name" value="Periplasmic binding protein-like II"/>
    <property type="match status" value="2"/>
</dbReference>
<dbReference type="PANTHER" id="PTHR43649">
    <property type="entry name" value="ARABINOSE-BINDING PROTEIN-RELATED"/>
    <property type="match status" value="1"/>
</dbReference>
<dbReference type="PROSITE" id="PS51257">
    <property type="entry name" value="PROKAR_LIPOPROTEIN"/>
    <property type="match status" value="1"/>
</dbReference>
<feature type="chain" id="PRO_5040856533" evidence="1">
    <location>
        <begin position="21"/>
        <end position="428"/>
    </location>
</feature>
<dbReference type="RefSeq" id="WP_132084525.1">
    <property type="nucleotide sequence ID" value="NZ_SLUK01000005.1"/>
</dbReference>
<dbReference type="InterPro" id="IPR050490">
    <property type="entry name" value="Bact_solute-bd_prot1"/>
</dbReference>
<dbReference type="EMBL" id="SLUK01000005">
    <property type="protein sequence ID" value="TCL43558.1"/>
    <property type="molecule type" value="Genomic_DNA"/>
</dbReference>
<comment type="caution">
    <text evidence="2">The sequence shown here is derived from an EMBL/GenBank/DDBJ whole genome shotgun (WGS) entry which is preliminary data.</text>
</comment>